<dbReference type="InterPro" id="IPR030395">
    <property type="entry name" value="GP_PDE_dom"/>
</dbReference>
<dbReference type="FunFam" id="3.20.20.190:FF:000032">
    <property type="entry name" value="Glycerophosphoryl diester phosphodiesterase, putative"/>
    <property type="match status" value="1"/>
</dbReference>
<dbReference type="InterPro" id="IPR051578">
    <property type="entry name" value="GDPD"/>
</dbReference>
<dbReference type="AlphaFoldDB" id="A0A7R9FFA2"/>
<evidence type="ECO:0000256" key="3">
    <source>
        <dbReference type="SAM" id="MobiDB-lite"/>
    </source>
</evidence>
<dbReference type="Pfam" id="PF03009">
    <property type="entry name" value="GDPD"/>
    <property type="match status" value="1"/>
</dbReference>
<dbReference type="EMBL" id="OE000089">
    <property type="protein sequence ID" value="CAD7452365.1"/>
    <property type="molecule type" value="Genomic_DNA"/>
</dbReference>
<feature type="compositionally biased region" description="Polar residues" evidence="3">
    <location>
        <begin position="33"/>
        <end position="48"/>
    </location>
</feature>
<dbReference type="PANTHER" id="PTHR22958">
    <property type="entry name" value="GLYCEROPHOSPHORYL DIESTER PHOSPHODIESTERASE"/>
    <property type="match status" value="1"/>
</dbReference>
<protein>
    <recommendedName>
        <fullName evidence="4">GP-PDE domain-containing protein</fullName>
    </recommendedName>
</protein>
<dbReference type="PROSITE" id="PS51704">
    <property type="entry name" value="GP_PDE"/>
    <property type="match status" value="1"/>
</dbReference>
<comment type="similarity">
    <text evidence="1">Belongs to the glycerophosphoryl diester phosphodiesterase family.</text>
</comment>
<dbReference type="GO" id="GO:0047389">
    <property type="term" value="F:glycerophosphocholine phosphodiesterase activity"/>
    <property type="evidence" value="ECO:0007669"/>
    <property type="project" value="TreeGrafter"/>
</dbReference>
<feature type="domain" description="GP-PDE" evidence="4">
    <location>
        <begin position="294"/>
        <end position="589"/>
    </location>
</feature>
<sequence length="665" mass="74657">MVSIFIEAKCRQLPSVFPLDIGQPRLGCHTGGLESSSRLSKPVTSRQITPDRGTVANDQGGVSSHNLKNSRPTRSSTSPRIPGASLRGDISDFVELTAEEQLIKAVEHERAGSAMNEEDRTFHLQNQFGNACTSDDFVIFNISVLFPETVDLRMLNIEEVKAHLCGGRVENHLGKTTSSKPDRDSNLDLPVLGSLAQHETSMLANYAIEAYLVDYYTYNSRATDGDPPYHVGFSYLLPSVLRSSEGQVIVPITSVKHRPIGQLTVEYVVVRPIPDMDCDMSVSYSRVWKESWAGLDVGHRGSGTSFKGQPNQCAEIRENTIASLKKAASSGADLVEFDVQLSKDLVPVLYHDFHVCIAMKRKKQLEEPDMLELPLKDLTLNQLHLLKVYHLAERSSNRVFSNEDEDDHQPFPTLQQALETLDPHTGFNIEIKWNMQLQDGTYEVYHPFDLNMYLDTVLKVVLRHAGTRKIVFSCFHPDVCTMIRLKQNKYPVMFLTQGVTDKYPPYQDPRAQSIPMAVHHAKATDILGINVHTEDILRDPSQVKLVLDSGLILFCWGDDNNDMDTIQHLKKLGLHGIIYDKIDQVSRKEVKESIFLVEAREAQRELMKVAENPSETPVTSVFPPMNYTFNLEAARESLKTMSTSSFLSDVQPDDDQKRTPCNGNS</sequence>
<dbReference type="InterPro" id="IPR017946">
    <property type="entry name" value="PLC-like_Pdiesterase_TIM-brl"/>
</dbReference>
<keyword evidence="2" id="KW-0378">Hydrolase</keyword>
<accession>A0A7R9FFA2</accession>
<evidence type="ECO:0000313" key="5">
    <source>
        <dbReference type="EMBL" id="CAD7452365.1"/>
    </source>
</evidence>
<reference evidence="5" key="1">
    <citation type="submission" date="2020-11" db="EMBL/GenBank/DDBJ databases">
        <authorList>
            <person name="Tran Van P."/>
        </authorList>
    </citation>
    <scope>NUCLEOTIDE SEQUENCE</scope>
</reference>
<evidence type="ECO:0000256" key="1">
    <source>
        <dbReference type="ARBA" id="ARBA00007277"/>
    </source>
</evidence>
<feature type="region of interest" description="Disordered" evidence="3">
    <location>
        <begin position="643"/>
        <end position="665"/>
    </location>
</feature>
<dbReference type="SUPFAM" id="SSF51695">
    <property type="entry name" value="PLC-like phosphodiesterases"/>
    <property type="match status" value="1"/>
</dbReference>
<dbReference type="CDD" id="cd08607">
    <property type="entry name" value="GDPD_GDE5"/>
    <property type="match status" value="1"/>
</dbReference>
<evidence type="ECO:0000256" key="2">
    <source>
        <dbReference type="ARBA" id="ARBA00022801"/>
    </source>
</evidence>
<gene>
    <name evidence="5" type="ORF">TTEB3V08_LOCUS547</name>
</gene>
<evidence type="ECO:0000259" key="4">
    <source>
        <dbReference type="PROSITE" id="PS51704"/>
    </source>
</evidence>
<feature type="compositionally biased region" description="Polar residues" evidence="3">
    <location>
        <begin position="56"/>
        <end position="69"/>
    </location>
</feature>
<name>A0A7R9FFA2_9NEOP</name>
<feature type="region of interest" description="Disordered" evidence="3">
    <location>
        <begin position="31"/>
        <end position="86"/>
    </location>
</feature>
<organism evidence="5">
    <name type="scientific">Timema tahoe</name>
    <dbReference type="NCBI Taxonomy" id="61484"/>
    <lineage>
        <taxon>Eukaryota</taxon>
        <taxon>Metazoa</taxon>
        <taxon>Ecdysozoa</taxon>
        <taxon>Arthropoda</taxon>
        <taxon>Hexapoda</taxon>
        <taxon>Insecta</taxon>
        <taxon>Pterygota</taxon>
        <taxon>Neoptera</taxon>
        <taxon>Polyneoptera</taxon>
        <taxon>Phasmatodea</taxon>
        <taxon>Timematodea</taxon>
        <taxon>Timematoidea</taxon>
        <taxon>Timematidae</taxon>
        <taxon>Timema</taxon>
    </lineage>
</organism>
<dbReference type="Pfam" id="PF25329">
    <property type="entry name" value="C2_GDE1"/>
    <property type="match status" value="1"/>
</dbReference>
<feature type="compositionally biased region" description="Low complexity" evidence="3">
    <location>
        <begin position="70"/>
        <end position="80"/>
    </location>
</feature>
<dbReference type="Gene3D" id="3.20.20.190">
    <property type="entry name" value="Phosphatidylinositol (PI) phosphodiesterase"/>
    <property type="match status" value="1"/>
</dbReference>
<dbReference type="GO" id="GO:0046475">
    <property type="term" value="P:glycerophospholipid catabolic process"/>
    <property type="evidence" value="ECO:0007669"/>
    <property type="project" value="TreeGrafter"/>
</dbReference>
<proteinExistence type="inferred from homology"/>
<dbReference type="PANTHER" id="PTHR22958:SF1">
    <property type="entry name" value="GLYCEROPHOSPHOCHOLINE PHOSPHODIESTERASE GPCPD1"/>
    <property type="match status" value="1"/>
</dbReference>
<dbReference type="InterPro" id="IPR057506">
    <property type="entry name" value="C2_GPCPD1"/>
</dbReference>